<feature type="transmembrane region" description="Helical" evidence="1">
    <location>
        <begin position="285"/>
        <end position="304"/>
    </location>
</feature>
<proteinExistence type="predicted"/>
<feature type="transmembrane region" description="Helical" evidence="1">
    <location>
        <begin position="148"/>
        <end position="167"/>
    </location>
</feature>
<comment type="caution">
    <text evidence="2">The sequence shown here is derived from an EMBL/GenBank/DDBJ whole genome shotgun (WGS) entry which is preliminary data.</text>
</comment>
<keyword evidence="1" id="KW-0812">Transmembrane</keyword>
<organism evidence="2 3">
    <name type="scientific">Actinomycetospora atypica</name>
    <dbReference type="NCBI Taxonomy" id="1290095"/>
    <lineage>
        <taxon>Bacteria</taxon>
        <taxon>Bacillati</taxon>
        <taxon>Actinomycetota</taxon>
        <taxon>Actinomycetes</taxon>
        <taxon>Pseudonocardiales</taxon>
        <taxon>Pseudonocardiaceae</taxon>
        <taxon>Actinomycetospora</taxon>
    </lineage>
</organism>
<name>A0ABV9YJG2_9PSEU</name>
<sequence length="320" mass="32578">MTVRSWNRPLLVFTGAMILLVLVSLAGLVLDPRTLGGQPIWAKPLKFSVSLALYGPTLAWMVSLLHGERARRIASGAAVVVAVAGVLEMVAIVGQVTRGVGSHFNTASAFDAAVYAVMGTSISVLWVANLVIAVLLLRDRALSGSLGWAVRLGLAVSLLGMAVAFLMTSPTGAQIEAAAATGALPVTGAHAVGVPDGGPGLALLGWSTTGGDLRIGHFVGLHALQALPLLALGLGFLAARVVVLRADTVRTRLVIVAAGAWTGLTVLLVWQALRAQPLLAPDALTLGAAAALVVGTLVAVGLVLRSAPRAVVEEPVAVPA</sequence>
<feature type="transmembrane region" description="Helical" evidence="1">
    <location>
        <begin position="226"/>
        <end position="246"/>
    </location>
</feature>
<dbReference type="Proteomes" id="UP001595947">
    <property type="component" value="Unassembled WGS sequence"/>
</dbReference>
<dbReference type="RefSeq" id="WP_378033998.1">
    <property type="nucleotide sequence ID" value="NZ_JBHSIV010000001.1"/>
</dbReference>
<gene>
    <name evidence="2" type="ORF">ACFPBZ_00345</name>
</gene>
<feature type="transmembrane region" description="Helical" evidence="1">
    <location>
        <begin position="113"/>
        <end position="136"/>
    </location>
</feature>
<feature type="transmembrane region" description="Helical" evidence="1">
    <location>
        <begin position="73"/>
        <end position="93"/>
    </location>
</feature>
<keyword evidence="1" id="KW-0472">Membrane</keyword>
<dbReference type="EMBL" id="JBHSIV010000001">
    <property type="protein sequence ID" value="MFC5060641.1"/>
    <property type="molecule type" value="Genomic_DNA"/>
</dbReference>
<protein>
    <submittedName>
        <fullName evidence="2">Uncharacterized protein</fullName>
    </submittedName>
</protein>
<accession>A0ABV9YJG2</accession>
<evidence type="ECO:0000256" key="1">
    <source>
        <dbReference type="SAM" id="Phobius"/>
    </source>
</evidence>
<reference evidence="3" key="1">
    <citation type="journal article" date="2019" name="Int. J. Syst. Evol. Microbiol.">
        <title>The Global Catalogue of Microorganisms (GCM) 10K type strain sequencing project: providing services to taxonomists for standard genome sequencing and annotation.</title>
        <authorList>
            <consortium name="The Broad Institute Genomics Platform"/>
            <consortium name="The Broad Institute Genome Sequencing Center for Infectious Disease"/>
            <person name="Wu L."/>
            <person name="Ma J."/>
        </authorList>
    </citation>
    <scope>NUCLEOTIDE SEQUENCE [LARGE SCALE GENOMIC DNA]</scope>
    <source>
        <strain evidence="3">CGMCC 4.7093</strain>
    </source>
</reference>
<evidence type="ECO:0000313" key="2">
    <source>
        <dbReference type="EMBL" id="MFC5060641.1"/>
    </source>
</evidence>
<feature type="transmembrane region" description="Helical" evidence="1">
    <location>
        <begin position="253"/>
        <end position="273"/>
    </location>
</feature>
<keyword evidence="1" id="KW-1133">Transmembrane helix</keyword>
<keyword evidence="3" id="KW-1185">Reference proteome</keyword>
<evidence type="ECO:0000313" key="3">
    <source>
        <dbReference type="Proteomes" id="UP001595947"/>
    </source>
</evidence>
<feature type="transmembrane region" description="Helical" evidence="1">
    <location>
        <begin position="47"/>
        <end position="66"/>
    </location>
</feature>